<feature type="region of interest" description="Disordered" evidence="1">
    <location>
        <begin position="1"/>
        <end position="87"/>
    </location>
</feature>
<dbReference type="Proteomes" id="UP000775547">
    <property type="component" value="Unassembled WGS sequence"/>
</dbReference>
<sequence>MAGGSSQGRKCPIVKSDNDIVDDDIGDPSEDKADELAPKKQLVKHFKKGRNSASDTPGTAAWEDDQTAPVSNATSQQSLSPNASKVQPSQSGKKIVLLLPGLTLLKVSILSDFVDPVVQALLLKTMHEYETPFCIAEWSNGTCEEASFCKKNVLDSYGAYLADIQKWASFNPAVMTNKHMKLFKRACKSAEVETTNIVPQLTGDAEDRGLTSVALHNWLHIKTFEALQLLKSTYCNGHFDASLEAQKHFDSVMEDAVIDDLSDTLLEK</sequence>
<feature type="compositionally biased region" description="Basic and acidic residues" evidence="1">
    <location>
        <begin position="29"/>
        <end position="38"/>
    </location>
</feature>
<dbReference type="AlphaFoldDB" id="A0A9P7FZX3"/>
<keyword evidence="3" id="KW-1185">Reference proteome</keyword>
<feature type="compositionally biased region" description="Polar residues" evidence="1">
    <location>
        <begin position="68"/>
        <end position="87"/>
    </location>
</feature>
<reference evidence="2" key="2">
    <citation type="submission" date="2021-10" db="EMBL/GenBank/DDBJ databases">
        <title>Phylogenomics reveals ancestral predisposition of the termite-cultivated fungus Termitomyces towards a domesticated lifestyle.</title>
        <authorList>
            <person name="Auxier B."/>
            <person name="Grum-Grzhimaylo A."/>
            <person name="Cardenas M.E."/>
            <person name="Lodge J.D."/>
            <person name="Laessoe T."/>
            <person name="Pedersen O."/>
            <person name="Smith M.E."/>
            <person name="Kuyper T.W."/>
            <person name="Franco-Molano E.A."/>
            <person name="Baroni T.J."/>
            <person name="Aanen D.K."/>
        </authorList>
    </citation>
    <scope>NUCLEOTIDE SEQUENCE</scope>
    <source>
        <strain evidence="2">AP01</strain>
        <tissue evidence="2">Mycelium</tissue>
    </source>
</reference>
<evidence type="ECO:0000313" key="2">
    <source>
        <dbReference type="EMBL" id="KAG5640219.1"/>
    </source>
</evidence>
<protein>
    <submittedName>
        <fullName evidence="2">Uncharacterized protein</fullName>
    </submittedName>
</protein>
<proteinExistence type="predicted"/>
<evidence type="ECO:0000256" key="1">
    <source>
        <dbReference type="SAM" id="MobiDB-lite"/>
    </source>
</evidence>
<reference evidence="2" key="1">
    <citation type="submission" date="2020-07" db="EMBL/GenBank/DDBJ databases">
        <authorList>
            <person name="Nieuwenhuis M."/>
            <person name="Van De Peppel L.J.J."/>
        </authorList>
    </citation>
    <scope>NUCLEOTIDE SEQUENCE</scope>
    <source>
        <strain evidence="2">AP01</strain>
        <tissue evidence="2">Mycelium</tissue>
    </source>
</reference>
<comment type="caution">
    <text evidence="2">The sequence shown here is derived from an EMBL/GenBank/DDBJ whole genome shotgun (WGS) entry which is preliminary data.</text>
</comment>
<feature type="compositionally biased region" description="Basic residues" evidence="1">
    <location>
        <begin position="41"/>
        <end position="50"/>
    </location>
</feature>
<organism evidence="2 3">
    <name type="scientific">Asterophora parasitica</name>
    <dbReference type="NCBI Taxonomy" id="117018"/>
    <lineage>
        <taxon>Eukaryota</taxon>
        <taxon>Fungi</taxon>
        <taxon>Dikarya</taxon>
        <taxon>Basidiomycota</taxon>
        <taxon>Agaricomycotina</taxon>
        <taxon>Agaricomycetes</taxon>
        <taxon>Agaricomycetidae</taxon>
        <taxon>Agaricales</taxon>
        <taxon>Tricholomatineae</taxon>
        <taxon>Lyophyllaceae</taxon>
        <taxon>Asterophora</taxon>
    </lineage>
</organism>
<dbReference type="OrthoDB" id="3192693at2759"/>
<accession>A0A9P7FZX3</accession>
<feature type="compositionally biased region" description="Acidic residues" evidence="1">
    <location>
        <begin position="19"/>
        <end position="28"/>
    </location>
</feature>
<dbReference type="EMBL" id="JABCKV010000998">
    <property type="protein sequence ID" value="KAG5640219.1"/>
    <property type="molecule type" value="Genomic_DNA"/>
</dbReference>
<evidence type="ECO:0000313" key="3">
    <source>
        <dbReference type="Proteomes" id="UP000775547"/>
    </source>
</evidence>
<name>A0A9P7FZX3_9AGAR</name>
<gene>
    <name evidence="2" type="ORF">DXG03_000526</name>
</gene>